<organism evidence="11 12">
    <name type="scientific">Colius striatus</name>
    <name type="common">Speckled mousebird</name>
    <dbReference type="NCBI Taxonomy" id="57412"/>
    <lineage>
        <taxon>Eukaryota</taxon>
        <taxon>Metazoa</taxon>
        <taxon>Chordata</taxon>
        <taxon>Craniata</taxon>
        <taxon>Vertebrata</taxon>
        <taxon>Euteleostomi</taxon>
        <taxon>Archelosauria</taxon>
        <taxon>Archosauria</taxon>
        <taxon>Dinosauria</taxon>
        <taxon>Saurischia</taxon>
        <taxon>Theropoda</taxon>
        <taxon>Coelurosauria</taxon>
        <taxon>Aves</taxon>
        <taxon>Neognathae</taxon>
        <taxon>Neoaves</taxon>
        <taxon>Telluraves</taxon>
        <taxon>Coraciimorphae</taxon>
        <taxon>Coliiformes</taxon>
        <taxon>Coliidae</taxon>
        <taxon>Colius</taxon>
    </lineage>
</organism>
<dbReference type="SUPFAM" id="SSF52540">
    <property type="entry name" value="P-loop containing nucleoside triphosphate hydrolases"/>
    <property type="match status" value="2"/>
</dbReference>
<dbReference type="InterPro" id="IPR003615">
    <property type="entry name" value="HNH_nuc"/>
</dbReference>
<accession>A0A091JYC8</accession>
<feature type="non-terminal residue" evidence="11">
    <location>
        <position position="1101"/>
    </location>
</feature>
<name>A0A091JYC8_COLST</name>
<dbReference type="GO" id="GO:0006281">
    <property type="term" value="P:DNA repair"/>
    <property type="evidence" value="ECO:0007669"/>
    <property type="project" value="TreeGrafter"/>
</dbReference>
<dbReference type="PROSITE" id="PS51194">
    <property type="entry name" value="HELICASE_CTER"/>
    <property type="match status" value="1"/>
</dbReference>
<dbReference type="InterPro" id="IPR002711">
    <property type="entry name" value="HNH"/>
</dbReference>
<dbReference type="InterPro" id="IPR014001">
    <property type="entry name" value="Helicase_ATP-bd"/>
</dbReference>
<dbReference type="SUPFAM" id="SSF90209">
    <property type="entry name" value="Ran binding protein zinc finger-like"/>
    <property type="match status" value="1"/>
</dbReference>
<evidence type="ECO:0000256" key="6">
    <source>
        <dbReference type="ARBA" id="ARBA00022833"/>
    </source>
</evidence>
<keyword evidence="3" id="KW-0863">Zinc-finger</keyword>
<dbReference type="FunFam" id="3.40.50.10810:FF:000024">
    <property type="entry name" value="DNA annealing helicase and endonuclease ZRANB3"/>
    <property type="match status" value="1"/>
</dbReference>
<evidence type="ECO:0000259" key="9">
    <source>
        <dbReference type="PROSITE" id="PS51192"/>
    </source>
</evidence>
<evidence type="ECO:0000256" key="1">
    <source>
        <dbReference type="ARBA" id="ARBA00022723"/>
    </source>
</evidence>
<dbReference type="InterPro" id="IPR036443">
    <property type="entry name" value="Znf_RanBP2_sf"/>
</dbReference>
<feature type="compositionally biased region" description="Basic and acidic residues" evidence="8">
    <location>
        <begin position="685"/>
        <end position="700"/>
    </location>
</feature>
<dbReference type="Proteomes" id="UP000053615">
    <property type="component" value="Unassembled WGS sequence"/>
</dbReference>
<dbReference type="InterPro" id="IPR001876">
    <property type="entry name" value="Znf_RanBP2"/>
</dbReference>
<dbReference type="PANTHER" id="PTHR45766:SF3">
    <property type="entry name" value="DNA ANNEALING HELICASE AND ENDONUCLEASE ZRANB3"/>
    <property type="match status" value="1"/>
</dbReference>
<protein>
    <submittedName>
        <fullName evidence="11">DNA annealing helicase and endonuclease ZRANB3</fullName>
    </submittedName>
</protein>
<feature type="domain" description="Helicase C-terminal" evidence="10">
    <location>
        <begin position="322"/>
        <end position="478"/>
    </location>
</feature>
<evidence type="ECO:0000256" key="2">
    <source>
        <dbReference type="ARBA" id="ARBA00022741"/>
    </source>
</evidence>
<feature type="region of interest" description="Disordered" evidence="8">
    <location>
        <begin position="530"/>
        <end position="608"/>
    </location>
</feature>
<dbReference type="GO" id="GO:0005524">
    <property type="term" value="F:ATP binding"/>
    <property type="evidence" value="ECO:0007669"/>
    <property type="project" value="UniProtKB-KW"/>
</dbReference>
<dbReference type="InterPro" id="IPR027417">
    <property type="entry name" value="P-loop_NTPase"/>
</dbReference>
<dbReference type="GO" id="GO:0008270">
    <property type="term" value="F:zinc ion binding"/>
    <property type="evidence" value="ECO:0007669"/>
    <property type="project" value="UniProtKB-KW"/>
</dbReference>
<evidence type="ECO:0000313" key="12">
    <source>
        <dbReference type="Proteomes" id="UP000053615"/>
    </source>
</evidence>
<dbReference type="Gene3D" id="3.40.50.10810">
    <property type="entry name" value="Tandem AAA-ATPase domain"/>
    <property type="match status" value="1"/>
</dbReference>
<dbReference type="InterPro" id="IPR038718">
    <property type="entry name" value="SNF2-like_sf"/>
</dbReference>
<keyword evidence="11" id="KW-0255">Endonuclease</keyword>
<dbReference type="SMART" id="SM00487">
    <property type="entry name" value="DEXDc"/>
    <property type="match status" value="1"/>
</dbReference>
<dbReference type="CDD" id="cd18793">
    <property type="entry name" value="SF2_C_SNF"/>
    <property type="match status" value="1"/>
</dbReference>
<dbReference type="GO" id="GO:0031297">
    <property type="term" value="P:replication fork processing"/>
    <property type="evidence" value="ECO:0007669"/>
    <property type="project" value="TreeGrafter"/>
</dbReference>
<dbReference type="InterPro" id="IPR049730">
    <property type="entry name" value="SNF2/RAD54-like_C"/>
</dbReference>
<dbReference type="GO" id="GO:0016787">
    <property type="term" value="F:hydrolase activity"/>
    <property type="evidence" value="ECO:0007669"/>
    <property type="project" value="UniProtKB-KW"/>
</dbReference>
<dbReference type="PANTHER" id="PTHR45766">
    <property type="entry name" value="DNA ANNEALING HELICASE AND ENDONUCLEASE ZRANB3 FAMILY MEMBER"/>
    <property type="match status" value="1"/>
</dbReference>
<dbReference type="GO" id="GO:0004386">
    <property type="term" value="F:helicase activity"/>
    <property type="evidence" value="ECO:0007669"/>
    <property type="project" value="UniProtKB-KW"/>
</dbReference>
<dbReference type="Pfam" id="PF00176">
    <property type="entry name" value="SNF2-rel_dom"/>
    <property type="match status" value="1"/>
</dbReference>
<keyword evidence="1" id="KW-0479">Metal-binding</keyword>
<keyword evidence="5 11" id="KW-0347">Helicase</keyword>
<feature type="domain" description="Helicase ATP-binding" evidence="9">
    <location>
        <begin position="39"/>
        <end position="201"/>
    </location>
</feature>
<sequence length="1101" mass="124518">IQETPTLEDSYSENIDAKLSFLPERLRKKLLPFQEKGIIFALQRSGRCMIADEMGLGKTIQAIAVSYYYKHEWPLLIVVPSSLRYPWVDEMEKWIPELSPDDISIIQNKTDTGRISSSKVTILGYGLLTSDAQTLVDTLYRQNFKVVVIDESHYMKSRNATRSKILLPIVQKAHRAILLTGTPALGRPEELFMQIEALFPGRFGTWSEYAKKYCNARVRFFGRRTMWDCRGASNLEELHQLLSEIMVRRLKNDVLTQLPPKVRQRIPFDLPQAAAKNLNATFAEWEKLMRNLNSDATESQFSQVMNLITRMYKETAVAKAGAVKDYIKMMLENDKLKFLVFAHHLSMLQACTEAVIENKVRYIRIDGSVPSVERTRLVNQFQKDPDTRVAILSIQAAGQGLTFTAATHVVFAELYWDPGHIKQAEDRAHRIGQCSSVNIHFLIAKGTMDTLMWAMLNRKSKVTGSTLNGKKEKMQAEEGDKEKWDFLSFAETWTPNESLEDSKSDLLFTHFEKERQHDIRSFFSPKSSTEKKRKVISDNETLQKDSESSEVTKEEDVEKSNENLGSTRSSDEDTICHDSTCEHEAKRARSVSGSTPVNSSKKKKTSLTGKKLSLFPEKVNEVLPCGLNTSSKSTTLNHVWHCGICTYSNSELLPYCEMCNCPRSTNVEKNCEAPMSQTEAGVSEDSGRSEEKAECNAEDRREDLGEMVTQQYVTLSKQESVEIENEESEKKCGEGDIDESDTFEIYDGLMFCASRNTDRIHLYTKDGEPLNHNFIPLDIQLDNWEDLPEAFQHKPNRSSILRFVKEWSHLTAMKQKMVRKSGQIFCSPLHAAEELSKKQPVVSSTKRYVTKEDVAAASLTKAHSSGGSVRLISRASGVCLQKANASPKQLGHATKLLSENGKGPSALPSELTEAEGPSLSQGYLQALDSQGNPLCLSCQQPTARLEPGCQARAWDTRFCSHACQEDFSIRSSQSYLRTKVFEIEHGVCQFCHQNAQELYLSVRDAPKSQRKELLESSWMSHLPLGQLNEMITNPTEGQFWQADHIRPVYSGGGQCSLENLQTLCTACHRERTAQQAKERSQLKRRSLATKYGCDITKFFVK</sequence>
<gene>
    <name evidence="11" type="ORF">N325_07273</name>
</gene>
<dbReference type="Gene3D" id="1.10.30.50">
    <property type="match status" value="1"/>
</dbReference>
<evidence type="ECO:0000256" key="5">
    <source>
        <dbReference type="ARBA" id="ARBA00022806"/>
    </source>
</evidence>
<dbReference type="CDD" id="cd00085">
    <property type="entry name" value="HNHc"/>
    <property type="match status" value="1"/>
</dbReference>
<evidence type="ECO:0000259" key="10">
    <source>
        <dbReference type="PROSITE" id="PS51194"/>
    </source>
</evidence>
<dbReference type="InterPro" id="IPR001650">
    <property type="entry name" value="Helicase_C-like"/>
</dbReference>
<dbReference type="Pfam" id="PF00271">
    <property type="entry name" value="Helicase_C"/>
    <property type="match status" value="1"/>
</dbReference>
<keyword evidence="4" id="KW-0378">Hydrolase</keyword>
<dbReference type="GO" id="GO:0043596">
    <property type="term" value="C:nuclear replication fork"/>
    <property type="evidence" value="ECO:0007669"/>
    <property type="project" value="TreeGrafter"/>
</dbReference>
<feature type="compositionally biased region" description="Basic and acidic residues" evidence="8">
    <location>
        <begin position="569"/>
        <end position="587"/>
    </location>
</feature>
<reference evidence="11 12" key="1">
    <citation type="submission" date="2014-04" db="EMBL/GenBank/DDBJ databases">
        <title>Genome evolution of avian class.</title>
        <authorList>
            <person name="Zhang G."/>
            <person name="Li C."/>
        </authorList>
    </citation>
    <scope>NUCLEOTIDE SEQUENCE [LARGE SCALE GENOMIC DNA]</scope>
    <source>
        <strain evidence="11">BGI_N325</strain>
    </source>
</reference>
<dbReference type="AlphaFoldDB" id="A0A091JYC8"/>
<dbReference type="InterPro" id="IPR000330">
    <property type="entry name" value="SNF2_N"/>
</dbReference>
<evidence type="ECO:0000256" key="7">
    <source>
        <dbReference type="ARBA" id="ARBA00022840"/>
    </source>
</evidence>
<dbReference type="SMART" id="SM00490">
    <property type="entry name" value="HELICc"/>
    <property type="match status" value="1"/>
</dbReference>
<evidence type="ECO:0000256" key="3">
    <source>
        <dbReference type="ARBA" id="ARBA00022771"/>
    </source>
</evidence>
<dbReference type="PROSITE" id="PS51192">
    <property type="entry name" value="HELICASE_ATP_BIND_1"/>
    <property type="match status" value="1"/>
</dbReference>
<dbReference type="CDD" id="cd18010">
    <property type="entry name" value="DEXHc_HARP_SMARCAL1"/>
    <property type="match status" value="1"/>
</dbReference>
<dbReference type="PROSITE" id="PS01358">
    <property type="entry name" value="ZF_RANBP2_1"/>
    <property type="match status" value="1"/>
</dbReference>
<dbReference type="FunFam" id="3.40.50.300:FF:000788">
    <property type="entry name" value="DNA annealing helicase and endonuclease ZRANB3"/>
    <property type="match status" value="1"/>
</dbReference>
<feature type="compositionally biased region" description="Basic and acidic residues" evidence="8">
    <location>
        <begin position="535"/>
        <end position="561"/>
    </location>
</feature>
<dbReference type="GO" id="GO:0004520">
    <property type="term" value="F:DNA endonuclease activity"/>
    <property type="evidence" value="ECO:0007669"/>
    <property type="project" value="TreeGrafter"/>
</dbReference>
<feature type="region of interest" description="Disordered" evidence="8">
    <location>
        <begin position="677"/>
        <end position="700"/>
    </location>
</feature>
<dbReference type="EMBL" id="KK537200">
    <property type="protein sequence ID" value="KFP29765.1"/>
    <property type="molecule type" value="Genomic_DNA"/>
</dbReference>
<dbReference type="Pfam" id="PF01844">
    <property type="entry name" value="HNH"/>
    <property type="match status" value="1"/>
</dbReference>
<evidence type="ECO:0000256" key="4">
    <source>
        <dbReference type="ARBA" id="ARBA00022801"/>
    </source>
</evidence>
<dbReference type="Gene3D" id="3.40.50.300">
    <property type="entry name" value="P-loop containing nucleotide triphosphate hydrolases"/>
    <property type="match status" value="1"/>
</dbReference>
<evidence type="ECO:0000256" key="8">
    <source>
        <dbReference type="SAM" id="MobiDB-lite"/>
    </source>
</evidence>
<keyword evidence="11" id="KW-0540">Nuclease</keyword>
<keyword evidence="2" id="KW-0547">Nucleotide-binding</keyword>
<proteinExistence type="predicted"/>
<keyword evidence="12" id="KW-1185">Reference proteome</keyword>
<dbReference type="GO" id="GO:0003676">
    <property type="term" value="F:nucleic acid binding"/>
    <property type="evidence" value="ECO:0007669"/>
    <property type="project" value="InterPro"/>
</dbReference>
<evidence type="ECO:0000313" key="11">
    <source>
        <dbReference type="EMBL" id="KFP29765.1"/>
    </source>
</evidence>
<feature type="non-terminal residue" evidence="11">
    <location>
        <position position="1"/>
    </location>
</feature>
<keyword evidence="6" id="KW-0862">Zinc</keyword>
<keyword evidence="7" id="KW-0067">ATP-binding</keyword>